<keyword evidence="9" id="KW-0732">Signal</keyword>
<evidence type="ECO:0000313" key="11">
    <source>
        <dbReference type="EMBL" id="KAK9844541.1"/>
    </source>
</evidence>
<keyword evidence="12" id="KW-1185">Reference proteome</keyword>
<name>A0AAW1SFY8_9CHLO</name>
<organism evidence="11 12">
    <name type="scientific">Apatococcus lobatus</name>
    <dbReference type="NCBI Taxonomy" id="904363"/>
    <lineage>
        <taxon>Eukaryota</taxon>
        <taxon>Viridiplantae</taxon>
        <taxon>Chlorophyta</taxon>
        <taxon>core chlorophytes</taxon>
        <taxon>Trebouxiophyceae</taxon>
        <taxon>Chlorellales</taxon>
        <taxon>Chlorellaceae</taxon>
        <taxon>Apatococcus</taxon>
    </lineage>
</organism>
<sequence>MSECRRKPGRHMVVAVLCSCSWILKASSAPAEAPAPAELPVVQYRSPPPAHAGRYYFDPVDPAFFANITKPVITNYNATHFIEANSSSINPTKVTPSNGTFVLNNTVVGDGPAPAPTGSGAGVESSLPDVYDFAMALNYSLLFYEAQRSGPDWPNNRIDWRSASALDDQNPDGGSLTGGWYDAGDHLILNFPAAFSATVLAYGLIEFGDAYAAAGQTDYAMSNLRWVADYFVKCHYSDVLFAGQVGDVGTDHGTWSQAEALPTYRPSFFISPSAPGSDLLGETAAALAAISMVFESTDANYAATLEAHARDVYALGTAFEGKYSNSISQAYVYPSSNFLDDLAFGAAWLFRKTGEEHFLDDAENYWRRNRNEEGGGGYLAFSWDTAVWGVDMMLTQLTSPNNQVYQNEVIRFLESWVTGSGGLVYYTPGGLAWASEWGTLRYTFNAAFIAVVFAQSIESSNLVQSRRYSCWARGQAHYLLGSNPKQYSYMVGYGDAFPRQTHHRGSSCPNVPTVCNYDNFNLQSDNPHIIYGAMVGGPDRNDAYTDSRSNYQQAEPAVDYNAGLTGVLAYLAGTGDTYASCRQRGDVVNGPRT</sequence>
<evidence type="ECO:0000256" key="8">
    <source>
        <dbReference type="PROSITE-ProRule" id="PRU10060"/>
    </source>
</evidence>
<evidence type="ECO:0000259" key="10">
    <source>
        <dbReference type="Pfam" id="PF00759"/>
    </source>
</evidence>
<comment type="catalytic activity">
    <reaction evidence="1 9">
        <text>Endohydrolysis of (1-&gt;4)-beta-D-glucosidic linkages in cellulose, lichenin and cereal beta-D-glucans.</text>
        <dbReference type="EC" id="3.2.1.4"/>
    </reaction>
</comment>
<dbReference type="EC" id="3.2.1.4" evidence="9"/>
<keyword evidence="5 8" id="KW-0119">Carbohydrate metabolism</keyword>
<dbReference type="InterPro" id="IPR008928">
    <property type="entry name" value="6-hairpin_glycosidase_sf"/>
</dbReference>
<evidence type="ECO:0000256" key="6">
    <source>
        <dbReference type="ARBA" id="ARBA00023295"/>
    </source>
</evidence>
<dbReference type="Pfam" id="PF00759">
    <property type="entry name" value="Glyco_hydro_9"/>
    <property type="match status" value="1"/>
</dbReference>
<feature type="active site" evidence="8">
    <location>
        <position position="546"/>
    </location>
</feature>
<reference evidence="11 12" key="1">
    <citation type="journal article" date="2024" name="Nat. Commun.">
        <title>Phylogenomics reveals the evolutionary origins of lichenization in chlorophyte algae.</title>
        <authorList>
            <person name="Puginier C."/>
            <person name="Libourel C."/>
            <person name="Otte J."/>
            <person name="Skaloud P."/>
            <person name="Haon M."/>
            <person name="Grisel S."/>
            <person name="Petersen M."/>
            <person name="Berrin J.G."/>
            <person name="Delaux P.M."/>
            <person name="Dal Grande F."/>
            <person name="Keller J."/>
        </authorList>
    </citation>
    <scope>NUCLEOTIDE SEQUENCE [LARGE SCALE GENOMIC DNA]</scope>
    <source>
        <strain evidence="11 12">SAG 2145</strain>
    </source>
</reference>
<dbReference type="SUPFAM" id="SSF48208">
    <property type="entry name" value="Six-hairpin glycosidases"/>
    <property type="match status" value="1"/>
</dbReference>
<evidence type="ECO:0000256" key="1">
    <source>
        <dbReference type="ARBA" id="ARBA00000966"/>
    </source>
</evidence>
<evidence type="ECO:0000313" key="12">
    <source>
        <dbReference type="Proteomes" id="UP001438707"/>
    </source>
</evidence>
<dbReference type="GO" id="GO:0030245">
    <property type="term" value="P:cellulose catabolic process"/>
    <property type="evidence" value="ECO:0007669"/>
    <property type="project" value="UniProtKB-KW"/>
</dbReference>
<keyword evidence="3 8" id="KW-0378">Hydrolase</keyword>
<keyword evidence="4 9" id="KW-0136">Cellulose degradation</keyword>
<dbReference type="InterPro" id="IPR001701">
    <property type="entry name" value="Glyco_hydro_9"/>
</dbReference>
<keyword evidence="6 8" id="KW-0326">Glycosidase</keyword>
<comment type="similarity">
    <text evidence="2 8 9">Belongs to the glycosyl hydrolase 9 (cellulase E) family.</text>
</comment>
<feature type="domain" description="Glycoside hydrolase family 9" evidence="10">
    <location>
        <begin position="134"/>
        <end position="568"/>
    </location>
</feature>
<feature type="active site" evidence="8">
    <location>
        <position position="555"/>
    </location>
</feature>
<keyword evidence="7 8" id="KW-0624">Polysaccharide degradation</keyword>
<comment type="caution">
    <text evidence="11">The sequence shown here is derived from an EMBL/GenBank/DDBJ whole genome shotgun (WGS) entry which is preliminary data.</text>
</comment>
<evidence type="ECO:0000256" key="4">
    <source>
        <dbReference type="ARBA" id="ARBA00023001"/>
    </source>
</evidence>
<evidence type="ECO:0000256" key="5">
    <source>
        <dbReference type="ARBA" id="ARBA00023277"/>
    </source>
</evidence>
<evidence type="ECO:0000256" key="9">
    <source>
        <dbReference type="RuleBase" id="RU361166"/>
    </source>
</evidence>
<dbReference type="PROSITE" id="PS00698">
    <property type="entry name" value="GH9_3"/>
    <property type="match status" value="1"/>
</dbReference>
<dbReference type="InterPro" id="IPR012341">
    <property type="entry name" value="6hp_glycosidase-like_sf"/>
</dbReference>
<feature type="signal peptide" evidence="9">
    <location>
        <begin position="1"/>
        <end position="28"/>
    </location>
</feature>
<evidence type="ECO:0000256" key="3">
    <source>
        <dbReference type="ARBA" id="ARBA00022801"/>
    </source>
</evidence>
<evidence type="ECO:0000256" key="2">
    <source>
        <dbReference type="ARBA" id="ARBA00007072"/>
    </source>
</evidence>
<protein>
    <recommendedName>
        <fullName evidence="9">Endoglucanase</fullName>
        <ecNumber evidence="9">3.2.1.4</ecNumber>
    </recommendedName>
</protein>
<gene>
    <name evidence="11" type="ORF">WJX74_003790</name>
</gene>
<dbReference type="GO" id="GO:0008810">
    <property type="term" value="F:cellulase activity"/>
    <property type="evidence" value="ECO:0007669"/>
    <property type="project" value="UniProtKB-EC"/>
</dbReference>
<proteinExistence type="inferred from homology"/>
<dbReference type="Gene3D" id="1.50.10.10">
    <property type="match status" value="1"/>
</dbReference>
<dbReference type="EMBL" id="JALJOS010000001">
    <property type="protein sequence ID" value="KAK9844541.1"/>
    <property type="molecule type" value="Genomic_DNA"/>
</dbReference>
<dbReference type="InterPro" id="IPR033126">
    <property type="entry name" value="Glyco_hydro_9_Asp/Glu_AS"/>
</dbReference>
<accession>A0AAW1SFY8</accession>
<evidence type="ECO:0000256" key="7">
    <source>
        <dbReference type="ARBA" id="ARBA00023326"/>
    </source>
</evidence>
<dbReference type="PANTHER" id="PTHR22298">
    <property type="entry name" value="ENDO-1,4-BETA-GLUCANASE"/>
    <property type="match status" value="1"/>
</dbReference>
<dbReference type="AlphaFoldDB" id="A0AAW1SFY8"/>
<dbReference type="Proteomes" id="UP001438707">
    <property type="component" value="Unassembled WGS sequence"/>
</dbReference>
<feature type="chain" id="PRO_5043102125" description="Endoglucanase" evidence="9">
    <location>
        <begin position="29"/>
        <end position="593"/>
    </location>
</feature>